<dbReference type="Pfam" id="PF01547">
    <property type="entry name" value="SBP_bac_1"/>
    <property type="match status" value="1"/>
</dbReference>
<proteinExistence type="predicted"/>
<evidence type="ECO:0000256" key="1">
    <source>
        <dbReference type="SAM" id="SignalP"/>
    </source>
</evidence>
<dbReference type="EMBL" id="CP158374">
    <property type="protein sequence ID" value="XBX81496.1"/>
    <property type="molecule type" value="Genomic_DNA"/>
</dbReference>
<dbReference type="PROSITE" id="PS51257">
    <property type="entry name" value="PROKAR_LIPOPROTEIN"/>
    <property type="match status" value="1"/>
</dbReference>
<protein>
    <submittedName>
        <fullName evidence="2">Extracellular solute-binding protein</fullName>
    </submittedName>
</protein>
<dbReference type="AlphaFoldDB" id="A0AAU7W500"/>
<organism evidence="2">
    <name type="scientific">Agromyces sp. G08B096</name>
    <dbReference type="NCBI Taxonomy" id="3156399"/>
    <lineage>
        <taxon>Bacteria</taxon>
        <taxon>Bacillati</taxon>
        <taxon>Actinomycetota</taxon>
        <taxon>Actinomycetes</taxon>
        <taxon>Micrococcales</taxon>
        <taxon>Microbacteriaceae</taxon>
        <taxon>Agromyces</taxon>
    </lineage>
</organism>
<dbReference type="InterPro" id="IPR006059">
    <property type="entry name" value="SBP"/>
</dbReference>
<name>A0AAU7W500_9MICO</name>
<dbReference type="Gene3D" id="3.40.190.10">
    <property type="entry name" value="Periplasmic binding protein-like II"/>
    <property type="match status" value="1"/>
</dbReference>
<feature type="chain" id="PRO_5043919104" evidence="1">
    <location>
        <begin position="25"/>
        <end position="105"/>
    </location>
</feature>
<evidence type="ECO:0000313" key="2">
    <source>
        <dbReference type="EMBL" id="XBX81496.1"/>
    </source>
</evidence>
<feature type="signal peptide" evidence="1">
    <location>
        <begin position="1"/>
        <end position="24"/>
    </location>
</feature>
<dbReference type="SUPFAM" id="SSF53850">
    <property type="entry name" value="Periplasmic binding protein-like II"/>
    <property type="match status" value="1"/>
</dbReference>
<sequence>MSQRTRRRAAVAVAGALVATLALASCAAGDGGSSDEPVELTFQSWVPNIDQAVDAFNEAHDDIHVTLETITAGPDGGYAKMFSAVQAGNPADVAQVGYDAIPESS</sequence>
<dbReference type="RefSeq" id="WP_350347518.1">
    <property type="nucleotide sequence ID" value="NZ_CP158374.1"/>
</dbReference>
<keyword evidence="1" id="KW-0732">Signal</keyword>
<reference evidence="2" key="1">
    <citation type="submission" date="2024-05" db="EMBL/GenBank/DDBJ databases">
        <authorList>
            <person name="Yu L."/>
        </authorList>
    </citation>
    <scope>NUCLEOTIDE SEQUENCE</scope>
    <source>
        <strain evidence="2">G08B096</strain>
    </source>
</reference>
<gene>
    <name evidence="2" type="ORF">ABIQ69_12870</name>
</gene>
<accession>A0AAU7W500</accession>